<dbReference type="GO" id="GO:0005975">
    <property type="term" value="P:carbohydrate metabolic process"/>
    <property type="evidence" value="ECO:0007669"/>
    <property type="project" value="InterPro"/>
</dbReference>
<reference evidence="2" key="1">
    <citation type="submission" date="2016-08" db="EMBL/GenBank/DDBJ databases">
        <authorList>
            <person name="Seilhamer J.J."/>
        </authorList>
    </citation>
    <scope>NUCLEOTIDE SEQUENCE</scope>
    <source>
        <strain evidence="2">86-1</strain>
    </source>
</reference>
<dbReference type="EMBL" id="FMJC01000002">
    <property type="protein sequence ID" value="SCM72050.1"/>
    <property type="molecule type" value="Genomic_DNA"/>
</dbReference>
<accession>A0A212L3D6</accession>
<dbReference type="Gene3D" id="3.20.20.370">
    <property type="entry name" value="Glycoside hydrolase/deacetylase"/>
    <property type="match status" value="1"/>
</dbReference>
<organism evidence="2">
    <name type="scientific">uncultured Desulfovibrio sp</name>
    <dbReference type="NCBI Taxonomy" id="167968"/>
    <lineage>
        <taxon>Bacteria</taxon>
        <taxon>Pseudomonadati</taxon>
        <taxon>Thermodesulfobacteriota</taxon>
        <taxon>Desulfovibrionia</taxon>
        <taxon>Desulfovibrionales</taxon>
        <taxon>Desulfovibrionaceae</taxon>
        <taxon>Desulfovibrio</taxon>
        <taxon>environmental samples</taxon>
    </lineage>
</organism>
<protein>
    <submittedName>
        <fullName evidence="2">Uncharacterized protein</fullName>
    </submittedName>
</protein>
<evidence type="ECO:0000313" key="2">
    <source>
        <dbReference type="EMBL" id="SCM72050.1"/>
    </source>
</evidence>
<feature type="region of interest" description="Disordered" evidence="1">
    <location>
        <begin position="318"/>
        <end position="345"/>
    </location>
</feature>
<dbReference type="AlphaFoldDB" id="A0A212L3D6"/>
<dbReference type="SUPFAM" id="SSF88713">
    <property type="entry name" value="Glycoside hydrolase/deacetylase"/>
    <property type="match status" value="1"/>
</dbReference>
<evidence type="ECO:0000256" key="1">
    <source>
        <dbReference type="SAM" id="MobiDB-lite"/>
    </source>
</evidence>
<gene>
    <name evidence="2" type="ORF">KL86DES1_20366</name>
</gene>
<sequence length="345" mass="37279">MSRPVLYLAVSLDVEEEGLFGGRYARRGFSTANTASLARLAPLCERGIRPTLFCAHSVLADTASRPALAHLRDRYGAEIGAHLHHWNTPPLTFDGPAADAALADNASSVPAADVPAPLMAAKLESLMAVGREFQSAPLTSFRMGRWDLHKNHWPLLAQAGIRVDASVRPLHCGATPLAGPDHFDAPGNPYWVSVGQERIFEVPLSVTPLVRPLPGLVRRAAPGLRPGFKNWGALSLLPVYHPLWAMQAVTRLFAARGGQVLSLTWHSSEMMPGGAPHLPDAAAVDRLMSKILAWTDWLTSRWEVRCLTMDQLRETLGAQAPDSTELPRGGAAGCGDWTYPPPEAP</sequence>
<dbReference type="InterPro" id="IPR011330">
    <property type="entry name" value="Glyco_hydro/deAcase_b/a-brl"/>
</dbReference>
<name>A0A212L3D6_9BACT</name>
<proteinExistence type="predicted"/>
<dbReference type="RefSeq" id="WP_179980029.1">
    <property type="nucleotide sequence ID" value="NZ_LT608333.1"/>
</dbReference>